<dbReference type="GO" id="GO:0030170">
    <property type="term" value="F:pyridoxal phosphate binding"/>
    <property type="evidence" value="ECO:0007669"/>
    <property type="project" value="InterPro"/>
</dbReference>
<comment type="cofactor">
    <cofactor evidence="1 6">
        <name>pyridoxal 5'-phosphate</name>
        <dbReference type="ChEBI" id="CHEBI:597326"/>
    </cofactor>
</comment>
<evidence type="ECO:0000256" key="5">
    <source>
        <dbReference type="ARBA" id="ARBA00022898"/>
    </source>
</evidence>
<evidence type="ECO:0000256" key="4">
    <source>
        <dbReference type="ARBA" id="ARBA00022679"/>
    </source>
</evidence>
<protein>
    <recommendedName>
        <fullName evidence="6">Aminotransferase</fullName>
        <ecNumber evidence="6">2.6.1.-</ecNumber>
    </recommendedName>
</protein>
<dbReference type="Gene3D" id="3.90.1150.10">
    <property type="entry name" value="Aspartate Aminotransferase, domain 1"/>
    <property type="match status" value="1"/>
</dbReference>
<evidence type="ECO:0000256" key="2">
    <source>
        <dbReference type="ARBA" id="ARBA00007441"/>
    </source>
</evidence>
<dbReference type="SUPFAM" id="SSF53383">
    <property type="entry name" value="PLP-dependent transferases"/>
    <property type="match status" value="1"/>
</dbReference>
<dbReference type="InterPro" id="IPR015424">
    <property type="entry name" value="PyrdxlP-dep_Trfase"/>
</dbReference>
<evidence type="ECO:0000256" key="1">
    <source>
        <dbReference type="ARBA" id="ARBA00001933"/>
    </source>
</evidence>
<dbReference type="Gene3D" id="3.40.640.10">
    <property type="entry name" value="Type I PLP-dependent aspartate aminotransferase-like (Major domain)"/>
    <property type="match status" value="1"/>
</dbReference>
<comment type="caution">
    <text evidence="8">The sequence shown here is derived from an EMBL/GenBank/DDBJ whole genome shotgun (WGS) entry which is preliminary data.</text>
</comment>
<dbReference type="GO" id="GO:0008483">
    <property type="term" value="F:transaminase activity"/>
    <property type="evidence" value="ECO:0007669"/>
    <property type="project" value="UniProtKB-KW"/>
</dbReference>
<dbReference type="AlphaFoldDB" id="A0A7K3WBN7"/>
<dbReference type="EC" id="2.6.1.-" evidence="6"/>
<organism evidence="8 9">
    <name type="scientific">Goekera deserti</name>
    <dbReference type="NCBI Taxonomy" id="2497753"/>
    <lineage>
        <taxon>Bacteria</taxon>
        <taxon>Bacillati</taxon>
        <taxon>Actinomycetota</taxon>
        <taxon>Actinomycetes</taxon>
        <taxon>Geodermatophilales</taxon>
        <taxon>Geodermatophilaceae</taxon>
        <taxon>Goekera</taxon>
    </lineage>
</organism>
<dbReference type="InterPro" id="IPR050596">
    <property type="entry name" value="AspAT/PAT-like"/>
</dbReference>
<dbReference type="EMBL" id="JAAGWK010000010">
    <property type="protein sequence ID" value="NEL53881.1"/>
    <property type="molecule type" value="Genomic_DNA"/>
</dbReference>
<evidence type="ECO:0000256" key="6">
    <source>
        <dbReference type="RuleBase" id="RU000481"/>
    </source>
</evidence>
<evidence type="ECO:0000256" key="3">
    <source>
        <dbReference type="ARBA" id="ARBA00022576"/>
    </source>
</evidence>
<keyword evidence="5" id="KW-0663">Pyridoxal phosphate</keyword>
<gene>
    <name evidence="8" type="ORF">G1H19_07700</name>
</gene>
<dbReference type="InterPro" id="IPR004838">
    <property type="entry name" value="NHTrfase_class1_PyrdxlP-BS"/>
</dbReference>
<name>A0A7K3WBN7_9ACTN</name>
<proteinExistence type="inferred from homology"/>
<dbReference type="InterPro" id="IPR015421">
    <property type="entry name" value="PyrdxlP-dep_Trfase_major"/>
</dbReference>
<evidence type="ECO:0000259" key="7">
    <source>
        <dbReference type="Pfam" id="PF00155"/>
    </source>
</evidence>
<dbReference type="PRINTS" id="PR00753">
    <property type="entry name" value="ACCSYNTHASE"/>
</dbReference>
<dbReference type="InterPro" id="IPR015422">
    <property type="entry name" value="PyrdxlP-dep_Trfase_small"/>
</dbReference>
<evidence type="ECO:0000313" key="8">
    <source>
        <dbReference type="EMBL" id="NEL53881.1"/>
    </source>
</evidence>
<dbReference type="GO" id="GO:0006520">
    <property type="term" value="P:amino acid metabolic process"/>
    <property type="evidence" value="ECO:0007669"/>
    <property type="project" value="InterPro"/>
</dbReference>
<evidence type="ECO:0000313" key="9">
    <source>
        <dbReference type="Proteomes" id="UP000470470"/>
    </source>
</evidence>
<dbReference type="Proteomes" id="UP000470470">
    <property type="component" value="Unassembled WGS sequence"/>
</dbReference>
<dbReference type="RefSeq" id="WP_152729804.1">
    <property type="nucleotide sequence ID" value="NZ_JAABOZ010000002.1"/>
</dbReference>
<reference evidence="8 9" key="1">
    <citation type="submission" date="2020-02" db="EMBL/GenBank/DDBJ databases">
        <title>The whole genome sequence of CPCC 205119.</title>
        <authorList>
            <person name="Jiang Z."/>
        </authorList>
    </citation>
    <scope>NUCLEOTIDE SEQUENCE [LARGE SCALE GENOMIC DNA]</scope>
    <source>
        <strain evidence="8 9">CPCC 205119</strain>
    </source>
</reference>
<keyword evidence="4 6" id="KW-0808">Transferase</keyword>
<dbReference type="PANTHER" id="PTHR46383">
    <property type="entry name" value="ASPARTATE AMINOTRANSFERASE"/>
    <property type="match status" value="1"/>
</dbReference>
<comment type="similarity">
    <text evidence="2 6">Belongs to the class-I pyridoxal-phosphate-dependent aminotransferase family.</text>
</comment>
<accession>A0A7K3WBN7</accession>
<keyword evidence="3 6" id="KW-0032">Aminotransferase</keyword>
<dbReference type="InterPro" id="IPR004839">
    <property type="entry name" value="Aminotransferase_I/II_large"/>
</dbReference>
<keyword evidence="9" id="KW-1185">Reference proteome</keyword>
<feature type="domain" description="Aminotransferase class I/classII large" evidence="7">
    <location>
        <begin position="27"/>
        <end position="371"/>
    </location>
</feature>
<dbReference type="CDD" id="cd00609">
    <property type="entry name" value="AAT_like"/>
    <property type="match status" value="1"/>
</dbReference>
<dbReference type="PROSITE" id="PS00105">
    <property type="entry name" value="AA_TRANSFER_CLASS_1"/>
    <property type="match status" value="1"/>
</dbReference>
<dbReference type="Pfam" id="PF00155">
    <property type="entry name" value="Aminotran_1_2"/>
    <property type="match status" value="1"/>
</dbReference>
<sequence>MYIAPRLQDMQRSGIREIGELAGRLDDVVRLEIGEPDLDTPPHIIEAAHDAASRGMTHYAPNTGLPELREALADKVTSVNGVAAGPDDVIVTNGAVQGLFSVLTSIVSRGDDVLLPNPGWPNYRMMADILGIEARGYRIDVLTGQPDLDHLASLVTPRTRALVLNSPSNPLGTVIEAAGLAALHAFAEHHDLWIVSDEVYDQLVFTGEHTAAGSLEARPERVISVYSFSKTYAMTGWRVGYVVSPPALHPTLAKLQEPIISCVNTPAQFAALAALTGPQECVRVGVETYRERARSVGGMLGDAGIGYTEPAGGFYLWLDVGERNGQEVARALVAHHGVAVAPGPTFGSAGRHAIRVALANSDLELTRGVQRLVGSGLLPGREQGNRGVLAR</sequence>
<dbReference type="PANTHER" id="PTHR46383:SF3">
    <property type="entry name" value="ASPARTATE AMINOTRANSFERASE-RELATED"/>
    <property type="match status" value="1"/>
</dbReference>